<dbReference type="SUPFAM" id="SSF81321">
    <property type="entry name" value="Family A G protein-coupled receptor-like"/>
    <property type="match status" value="1"/>
</dbReference>
<accession>A0AAU9VV31</accession>
<evidence type="ECO:0000313" key="7">
    <source>
        <dbReference type="EMBL" id="CAH3038673.1"/>
    </source>
</evidence>
<dbReference type="Gene3D" id="1.20.1070.10">
    <property type="entry name" value="Rhodopsin 7-helix transmembrane proteins"/>
    <property type="match status" value="1"/>
</dbReference>
<feature type="transmembrane region" description="Helical" evidence="5">
    <location>
        <begin position="26"/>
        <end position="46"/>
    </location>
</feature>
<gene>
    <name evidence="7" type="ORF">PMEA_00021835</name>
</gene>
<sequence length="342" mass="39971">MEFQASLTTAFPNDTNFTDGTLPKTLSAVTASLSLLGSFIIFLTFWMSPDLRTTARKMIVFITVADFLFAGTTIVDYLEDRLGSTGYFVRTLEVTIPRIMALVSSLIWTVHLSFFFYLTICRRISMESERLFLMFFHITAWGVPFVIIVVAYFFNGVQLLADLETGYKCWIRNEKTWKAMCIWTTITGEGWAITTYITMTVFYLLVKQHIRRELKSRFSPGSTFLTWKSGHVARMMDCKLTFIPMIFILERIWGTIRFFLLVTHFHNHGKENFTLQWLEILHGIGINSQGFTNFILFVWCTTKIREKLIMGCVHCLSLFCRYHKRDQPVISRERFYKTFNDE</sequence>
<evidence type="ECO:0000259" key="6">
    <source>
        <dbReference type="PROSITE" id="PS50261"/>
    </source>
</evidence>
<organism evidence="7 8">
    <name type="scientific">Pocillopora meandrina</name>
    <dbReference type="NCBI Taxonomy" id="46732"/>
    <lineage>
        <taxon>Eukaryota</taxon>
        <taxon>Metazoa</taxon>
        <taxon>Cnidaria</taxon>
        <taxon>Anthozoa</taxon>
        <taxon>Hexacorallia</taxon>
        <taxon>Scleractinia</taxon>
        <taxon>Astrocoeniina</taxon>
        <taxon>Pocilloporidae</taxon>
        <taxon>Pocillopora</taxon>
    </lineage>
</organism>
<keyword evidence="8" id="KW-1185">Reference proteome</keyword>
<feature type="transmembrane region" description="Helical" evidence="5">
    <location>
        <begin position="98"/>
        <end position="119"/>
    </location>
</feature>
<protein>
    <recommendedName>
        <fullName evidence="6">G-protein coupled receptors family 2 profile 2 domain-containing protein</fullName>
    </recommendedName>
</protein>
<dbReference type="InterPro" id="IPR017981">
    <property type="entry name" value="GPCR_2-like_7TM"/>
</dbReference>
<feature type="transmembrane region" description="Helical" evidence="5">
    <location>
        <begin position="280"/>
        <end position="300"/>
    </location>
</feature>
<keyword evidence="2 5" id="KW-0812">Transmembrane</keyword>
<dbReference type="PANTHER" id="PTHR23112:SF47">
    <property type="entry name" value="G-PROTEIN COUPLED RECEPTOR 157"/>
    <property type="match status" value="1"/>
</dbReference>
<dbReference type="Proteomes" id="UP001159428">
    <property type="component" value="Unassembled WGS sequence"/>
</dbReference>
<proteinExistence type="predicted"/>
<reference evidence="7 8" key="1">
    <citation type="submission" date="2022-05" db="EMBL/GenBank/DDBJ databases">
        <authorList>
            <consortium name="Genoscope - CEA"/>
            <person name="William W."/>
        </authorList>
    </citation>
    <scope>NUCLEOTIDE SEQUENCE [LARGE SCALE GENOMIC DNA]</scope>
</reference>
<comment type="caution">
    <text evidence="7">The sequence shown here is derived from an EMBL/GenBank/DDBJ whole genome shotgun (WGS) entry which is preliminary data.</text>
</comment>
<evidence type="ECO:0000256" key="5">
    <source>
        <dbReference type="SAM" id="Phobius"/>
    </source>
</evidence>
<name>A0AAU9VV31_9CNID</name>
<evidence type="ECO:0000256" key="1">
    <source>
        <dbReference type="ARBA" id="ARBA00004141"/>
    </source>
</evidence>
<feature type="transmembrane region" description="Helical" evidence="5">
    <location>
        <begin position="58"/>
        <end position="78"/>
    </location>
</feature>
<evidence type="ECO:0000313" key="8">
    <source>
        <dbReference type="Proteomes" id="UP001159428"/>
    </source>
</evidence>
<dbReference type="EMBL" id="CALNXJ010000004">
    <property type="protein sequence ID" value="CAH3038673.1"/>
    <property type="molecule type" value="Genomic_DNA"/>
</dbReference>
<feature type="transmembrane region" description="Helical" evidence="5">
    <location>
        <begin position="131"/>
        <end position="154"/>
    </location>
</feature>
<evidence type="ECO:0000256" key="2">
    <source>
        <dbReference type="ARBA" id="ARBA00022692"/>
    </source>
</evidence>
<dbReference type="PROSITE" id="PS50261">
    <property type="entry name" value="G_PROTEIN_RECEP_F2_4"/>
    <property type="match status" value="1"/>
</dbReference>
<feature type="domain" description="G-protein coupled receptors family 2 profile 2" evidence="6">
    <location>
        <begin position="23"/>
        <end position="183"/>
    </location>
</feature>
<dbReference type="GO" id="GO:0005886">
    <property type="term" value="C:plasma membrane"/>
    <property type="evidence" value="ECO:0007669"/>
    <property type="project" value="TreeGrafter"/>
</dbReference>
<evidence type="ECO:0000256" key="3">
    <source>
        <dbReference type="ARBA" id="ARBA00022989"/>
    </source>
</evidence>
<comment type="subcellular location">
    <subcellularLocation>
        <location evidence="1">Membrane</location>
        <topology evidence="1">Multi-pass membrane protein</topology>
    </subcellularLocation>
</comment>
<dbReference type="GO" id="GO:0007166">
    <property type="term" value="P:cell surface receptor signaling pathway"/>
    <property type="evidence" value="ECO:0007669"/>
    <property type="project" value="InterPro"/>
</dbReference>
<dbReference type="PANTHER" id="PTHR23112">
    <property type="entry name" value="G PROTEIN-COUPLED RECEPTOR 157-RELATED"/>
    <property type="match status" value="1"/>
</dbReference>
<feature type="transmembrane region" description="Helical" evidence="5">
    <location>
        <begin position="182"/>
        <end position="206"/>
    </location>
</feature>
<dbReference type="AlphaFoldDB" id="A0AAU9VV31"/>
<keyword evidence="4 5" id="KW-0472">Membrane</keyword>
<dbReference type="GO" id="GO:0004930">
    <property type="term" value="F:G protein-coupled receptor activity"/>
    <property type="evidence" value="ECO:0007669"/>
    <property type="project" value="TreeGrafter"/>
</dbReference>
<evidence type="ECO:0000256" key="4">
    <source>
        <dbReference type="ARBA" id="ARBA00023136"/>
    </source>
</evidence>
<keyword evidence="3 5" id="KW-1133">Transmembrane helix</keyword>
<dbReference type="GO" id="GO:0007189">
    <property type="term" value="P:adenylate cyclase-activating G protein-coupled receptor signaling pathway"/>
    <property type="evidence" value="ECO:0007669"/>
    <property type="project" value="TreeGrafter"/>
</dbReference>
<feature type="transmembrane region" description="Helical" evidence="5">
    <location>
        <begin position="240"/>
        <end position="260"/>
    </location>
</feature>